<evidence type="ECO:0000313" key="3">
    <source>
        <dbReference type="Proteomes" id="UP000035352"/>
    </source>
</evidence>
<dbReference type="GO" id="GO:0003676">
    <property type="term" value="F:nucleic acid binding"/>
    <property type="evidence" value="ECO:0007669"/>
    <property type="project" value="InterPro"/>
</dbReference>
<dbReference type="SUPFAM" id="SSF52980">
    <property type="entry name" value="Restriction endonuclease-like"/>
    <property type="match status" value="1"/>
</dbReference>
<feature type="domain" description="TnsA endonuclease N-terminal" evidence="1">
    <location>
        <begin position="75"/>
        <end position="188"/>
    </location>
</feature>
<name>A0A0G3BLA1_9BURK</name>
<dbReference type="AlphaFoldDB" id="A0A0G3BLA1"/>
<evidence type="ECO:0000313" key="2">
    <source>
        <dbReference type="EMBL" id="AKJ27275.1"/>
    </source>
</evidence>
<dbReference type="Gene3D" id="3.40.1350.10">
    <property type="match status" value="1"/>
</dbReference>
<dbReference type="KEGG" id="pbh:AAW51_0584"/>
<evidence type="ECO:0000259" key="1">
    <source>
        <dbReference type="Pfam" id="PF08722"/>
    </source>
</evidence>
<accession>A0A0G3BLA1</accession>
<keyword evidence="3" id="KW-1185">Reference proteome</keyword>
<organism evidence="2 3">
    <name type="scientific">Caldimonas brevitalea</name>
    <dbReference type="NCBI Taxonomy" id="413882"/>
    <lineage>
        <taxon>Bacteria</taxon>
        <taxon>Pseudomonadati</taxon>
        <taxon>Pseudomonadota</taxon>
        <taxon>Betaproteobacteria</taxon>
        <taxon>Burkholderiales</taxon>
        <taxon>Sphaerotilaceae</taxon>
        <taxon>Caldimonas</taxon>
    </lineage>
</organism>
<dbReference type="InterPro" id="IPR011856">
    <property type="entry name" value="tRNA_endonuc-like_dom_sf"/>
</dbReference>
<dbReference type="OrthoDB" id="5291587at2"/>
<gene>
    <name evidence="2" type="ORF">AAW51_0584</name>
</gene>
<dbReference type="Pfam" id="PF08722">
    <property type="entry name" value="Tn7_TnsA-like_N"/>
    <property type="match status" value="1"/>
</dbReference>
<proteinExistence type="predicted"/>
<protein>
    <recommendedName>
        <fullName evidence="1">TnsA endonuclease N-terminal domain-containing protein</fullName>
    </recommendedName>
</protein>
<dbReference type="CDD" id="cd22362">
    <property type="entry name" value="TnsA_endonuclease-like"/>
    <property type="match status" value="1"/>
</dbReference>
<dbReference type="Proteomes" id="UP000035352">
    <property type="component" value="Chromosome"/>
</dbReference>
<dbReference type="EMBL" id="CP011371">
    <property type="protein sequence ID" value="AKJ27275.1"/>
    <property type="molecule type" value="Genomic_DNA"/>
</dbReference>
<sequence>MRKGQRFTPKRLQKWVEQGRGAGFGEGYQPWHQVTRADPGSRGRSHLINSKLGRLHHFLSDLEFIAFSFATMLPGVVDIQEQFPLSLNAERLHLGSYTTFSRTSMPGTQQLAAALGLPHPKVRRDGQAASWVMSTDLVLTLAGDNGRQRVAVSVKPARACSGKRQLELLAIEREYWATREVPWLLITQDEYDPMVAWAIRAGTIWALGMPEVERQLIDACSEYVAGQRWPSLGDVFDRLPQLLGVEQGQAQCAFWQAVWCGALPLDLATAIRPASKLQLLKPSAFWDQNPIAARRSAWTA</sequence>
<dbReference type="InterPro" id="IPR014833">
    <property type="entry name" value="TnsA_N"/>
</dbReference>
<dbReference type="RefSeq" id="WP_047193415.1">
    <property type="nucleotide sequence ID" value="NZ_CP011371.1"/>
</dbReference>
<reference evidence="2 3" key="1">
    <citation type="submission" date="2015-05" db="EMBL/GenBank/DDBJ databases">
        <authorList>
            <person name="Tang B."/>
            <person name="Yu Y."/>
        </authorList>
    </citation>
    <scope>NUCLEOTIDE SEQUENCE [LARGE SCALE GENOMIC DNA]</scope>
    <source>
        <strain evidence="2 3">DSM 7029</strain>
    </source>
</reference>
<dbReference type="InterPro" id="IPR011335">
    <property type="entry name" value="Restrct_endonuc-II-like"/>
</dbReference>